<evidence type="ECO:0000259" key="1">
    <source>
        <dbReference type="Pfam" id="PF22262"/>
    </source>
</evidence>
<accession>A0ABX2FXW4</accession>
<name>A0ABX2FXW4_9BURK</name>
<comment type="caution">
    <text evidence="2">The sequence shown here is derived from an EMBL/GenBank/DDBJ whole genome shotgun (WGS) entry which is preliminary data.</text>
</comment>
<organism evidence="2 3">
    <name type="scientific">Sphaerotilus uruguayifluvii</name>
    <dbReference type="NCBI Taxonomy" id="2735897"/>
    <lineage>
        <taxon>Bacteria</taxon>
        <taxon>Pseudomonadati</taxon>
        <taxon>Pseudomonadota</taxon>
        <taxon>Betaproteobacteria</taxon>
        <taxon>Burkholderiales</taxon>
        <taxon>Sphaerotilaceae</taxon>
        <taxon>Sphaerotilus</taxon>
    </lineage>
</organism>
<keyword evidence="3" id="KW-1185">Reference proteome</keyword>
<dbReference type="InterPro" id="IPR053802">
    <property type="entry name" value="DUF6950"/>
</dbReference>
<reference evidence="2 3" key="1">
    <citation type="submission" date="2020-05" db="EMBL/GenBank/DDBJ databases">
        <title>Genomic Encyclopedia of Type Strains, Phase IV (KMG-V): Genome sequencing to study the core and pangenomes of soil and plant-associated prokaryotes.</title>
        <authorList>
            <person name="Whitman W."/>
        </authorList>
    </citation>
    <scope>NUCLEOTIDE SEQUENCE [LARGE SCALE GENOMIC DNA]</scope>
    <source>
        <strain evidence="2 3">C29</strain>
    </source>
</reference>
<gene>
    <name evidence="2" type="ORF">HNQ01_000522</name>
</gene>
<protein>
    <recommendedName>
        <fullName evidence="1">DUF6950 domain-containing protein</fullName>
    </recommendedName>
</protein>
<proteinExistence type="predicted"/>
<dbReference type="RefSeq" id="WP_173803777.1">
    <property type="nucleotide sequence ID" value="NZ_JABSNM010000002.1"/>
</dbReference>
<sequence>MQAKDDHIDPRHDDRVRIQLLDFVTSWAARPTSFDWGDANCTHFAGAWVGRIEGVSPLRRVEYTPSALAAARYCDRHGGLAGAVSNALARDPIDVAQARVGDVVLIPRESRVGSVVGLVGICAGSLVIVRAGDSVTMLHIRLATKAWRVRCAVA</sequence>
<dbReference type="EMBL" id="JABSNM010000002">
    <property type="protein sequence ID" value="NRT54812.1"/>
    <property type="molecule type" value="Genomic_DNA"/>
</dbReference>
<evidence type="ECO:0000313" key="3">
    <source>
        <dbReference type="Proteomes" id="UP001516061"/>
    </source>
</evidence>
<evidence type="ECO:0000313" key="2">
    <source>
        <dbReference type="EMBL" id="NRT54812.1"/>
    </source>
</evidence>
<feature type="domain" description="DUF6950" evidence="1">
    <location>
        <begin position="19"/>
        <end position="149"/>
    </location>
</feature>
<dbReference type="Proteomes" id="UP001516061">
    <property type="component" value="Unassembled WGS sequence"/>
</dbReference>
<dbReference type="Pfam" id="PF22262">
    <property type="entry name" value="DUF6950"/>
    <property type="match status" value="1"/>
</dbReference>